<keyword evidence="2" id="KW-1185">Reference proteome</keyword>
<dbReference type="EMBL" id="LXQA010811451">
    <property type="protein sequence ID" value="MCI72134.1"/>
    <property type="molecule type" value="Genomic_DNA"/>
</dbReference>
<evidence type="ECO:0000313" key="1">
    <source>
        <dbReference type="EMBL" id="MCI72134.1"/>
    </source>
</evidence>
<proteinExistence type="predicted"/>
<dbReference type="SUPFAM" id="SSF53098">
    <property type="entry name" value="Ribonuclease H-like"/>
    <property type="match status" value="1"/>
</dbReference>
<name>A0A392UHI9_9FABA</name>
<dbReference type="InterPro" id="IPR036397">
    <property type="entry name" value="RNaseH_sf"/>
</dbReference>
<dbReference type="AlphaFoldDB" id="A0A392UHI9"/>
<feature type="non-terminal residue" evidence="1">
    <location>
        <position position="1"/>
    </location>
</feature>
<sequence length="63" mass="7056">KDILGHFKPARQLKYLIVAVEYFTKWTKAKALASITGANIIKFFEINILTHFEVPQAVVPGLG</sequence>
<comment type="caution">
    <text evidence="1">The sequence shown here is derived from an EMBL/GenBank/DDBJ whole genome shotgun (WGS) entry which is preliminary data.</text>
</comment>
<dbReference type="Gene3D" id="3.30.420.10">
    <property type="entry name" value="Ribonuclease H-like superfamily/Ribonuclease H"/>
    <property type="match status" value="1"/>
</dbReference>
<protein>
    <submittedName>
        <fullName evidence="1">Gypsy retrotransposon integrase-like protein</fullName>
    </submittedName>
</protein>
<organism evidence="1 2">
    <name type="scientific">Trifolium medium</name>
    <dbReference type="NCBI Taxonomy" id="97028"/>
    <lineage>
        <taxon>Eukaryota</taxon>
        <taxon>Viridiplantae</taxon>
        <taxon>Streptophyta</taxon>
        <taxon>Embryophyta</taxon>
        <taxon>Tracheophyta</taxon>
        <taxon>Spermatophyta</taxon>
        <taxon>Magnoliopsida</taxon>
        <taxon>eudicotyledons</taxon>
        <taxon>Gunneridae</taxon>
        <taxon>Pentapetalae</taxon>
        <taxon>rosids</taxon>
        <taxon>fabids</taxon>
        <taxon>Fabales</taxon>
        <taxon>Fabaceae</taxon>
        <taxon>Papilionoideae</taxon>
        <taxon>50 kb inversion clade</taxon>
        <taxon>NPAAA clade</taxon>
        <taxon>Hologalegina</taxon>
        <taxon>IRL clade</taxon>
        <taxon>Trifolieae</taxon>
        <taxon>Trifolium</taxon>
    </lineage>
</organism>
<dbReference type="InterPro" id="IPR012337">
    <property type="entry name" value="RNaseH-like_sf"/>
</dbReference>
<dbReference type="Proteomes" id="UP000265520">
    <property type="component" value="Unassembled WGS sequence"/>
</dbReference>
<reference evidence="1 2" key="1">
    <citation type="journal article" date="2018" name="Front. Plant Sci.">
        <title>Red Clover (Trifolium pratense) and Zigzag Clover (T. medium) - A Picture of Genomic Similarities and Differences.</title>
        <authorList>
            <person name="Dluhosova J."/>
            <person name="Istvanek J."/>
            <person name="Nedelnik J."/>
            <person name="Repkova J."/>
        </authorList>
    </citation>
    <scope>NUCLEOTIDE SEQUENCE [LARGE SCALE GENOMIC DNA]</scope>
    <source>
        <strain evidence="2">cv. 10/8</strain>
        <tissue evidence="1">Leaf</tissue>
    </source>
</reference>
<dbReference type="GO" id="GO:0003676">
    <property type="term" value="F:nucleic acid binding"/>
    <property type="evidence" value="ECO:0007669"/>
    <property type="project" value="InterPro"/>
</dbReference>
<accession>A0A392UHI9</accession>
<evidence type="ECO:0000313" key="2">
    <source>
        <dbReference type="Proteomes" id="UP000265520"/>
    </source>
</evidence>